<keyword evidence="10" id="KW-1185">Reference proteome</keyword>
<dbReference type="Proteomes" id="UP001501079">
    <property type="component" value="Unassembled WGS sequence"/>
</dbReference>
<feature type="transmembrane region" description="Helical" evidence="7">
    <location>
        <begin position="309"/>
        <end position="339"/>
    </location>
</feature>
<feature type="region of interest" description="Disordered" evidence="6">
    <location>
        <begin position="150"/>
        <end position="178"/>
    </location>
</feature>
<comment type="subcellular location">
    <subcellularLocation>
        <location evidence="1">Cell membrane</location>
        <topology evidence="1">Multi-pass membrane protein</topology>
    </subcellularLocation>
</comment>
<dbReference type="PANTHER" id="PTHR30485:SF1">
    <property type="entry name" value="CYTOCHROME YDHU-RELATED"/>
    <property type="match status" value="1"/>
</dbReference>
<dbReference type="InterPro" id="IPR051542">
    <property type="entry name" value="Hydrogenase_cytochrome"/>
</dbReference>
<feature type="region of interest" description="Disordered" evidence="6">
    <location>
        <begin position="1"/>
        <end position="21"/>
    </location>
</feature>
<dbReference type="Pfam" id="PF01292">
    <property type="entry name" value="Ni_hydr_CYTB"/>
    <property type="match status" value="1"/>
</dbReference>
<feature type="transmembrane region" description="Helical" evidence="7">
    <location>
        <begin position="418"/>
        <end position="438"/>
    </location>
</feature>
<dbReference type="InterPro" id="IPR011577">
    <property type="entry name" value="Cyt_b561_bac/Ni-Hgenase"/>
</dbReference>
<protein>
    <recommendedName>
        <fullName evidence="8">Cytochrome b561 bacterial/Ni-hydrogenase domain-containing protein</fullName>
    </recommendedName>
</protein>
<keyword evidence="5 7" id="KW-0472">Membrane</keyword>
<sequence length="598" mass="61267">MAETTTKSIRRGLPRVRGGEPWPPAAAVEVAARAAVGGAATDAGAGAPAGSDVAAASVAPAAAAGAPATVDAAVAPAEATTNVAGGSAPGAQVPTRIRRGLPRVAGGAPWPEVGLSEVAAAETRGSGLLPGESPVSARLGAPTGTPAVVAPPAAQPATATSATQVPKTIRRGLPRVAGGPAWPEVDDAALAAAAAAAPAPAPASAGTGTGTGTGTNAAATIDAAIAPTEAASTVAEPTTTAAGTPADFETPAVPAPQPAAAASVAAAPAATKPAPAPAAKAAAAQASVPPSSTAKAEPRLYRGLTLSQWVWRSIGGVIAIAAFVGLVVLAARGLLTFAWAQDFVRRFPGAYALPDSAPVGFPLWLEWQHFLNAFFMLLIIRTGIQIRGERKPPASWSPRWNPQRRVSITVWLHQSLDLLWVANGVIFIVALFSTGQWMRIVPTSWSVFPNAFTAAIKYASLSWPTEDGWANYNSLQQLSYFAVVFLIAPLAMITGVRMSGLWNKKWERASRLYPLPLARAIHFPTMIVFCAFIVVHVVLVLATGALRNLNHMYGHSDVVSWTGFWLFVAALVVMAGGWVAARPLVTAPIASLFGKVGR</sequence>
<evidence type="ECO:0000256" key="5">
    <source>
        <dbReference type="ARBA" id="ARBA00023136"/>
    </source>
</evidence>
<reference evidence="10" key="1">
    <citation type="journal article" date="2019" name="Int. J. Syst. Evol. Microbiol.">
        <title>The Global Catalogue of Microorganisms (GCM) 10K type strain sequencing project: providing services to taxonomists for standard genome sequencing and annotation.</title>
        <authorList>
            <consortium name="The Broad Institute Genomics Platform"/>
            <consortium name="The Broad Institute Genome Sequencing Center for Infectious Disease"/>
            <person name="Wu L."/>
            <person name="Ma J."/>
        </authorList>
    </citation>
    <scope>NUCLEOTIDE SEQUENCE [LARGE SCALE GENOMIC DNA]</scope>
    <source>
        <strain evidence="10">JCM 17591</strain>
    </source>
</reference>
<evidence type="ECO:0000256" key="1">
    <source>
        <dbReference type="ARBA" id="ARBA00004651"/>
    </source>
</evidence>
<feature type="compositionally biased region" description="Low complexity" evidence="6">
    <location>
        <begin position="229"/>
        <end position="246"/>
    </location>
</feature>
<organism evidence="9 10">
    <name type="scientific">Gryllotalpicola koreensis</name>
    <dbReference type="NCBI Taxonomy" id="993086"/>
    <lineage>
        <taxon>Bacteria</taxon>
        <taxon>Bacillati</taxon>
        <taxon>Actinomycetota</taxon>
        <taxon>Actinomycetes</taxon>
        <taxon>Micrococcales</taxon>
        <taxon>Microbacteriaceae</taxon>
        <taxon>Gryllotalpicola</taxon>
    </lineage>
</organism>
<dbReference type="EMBL" id="BAABBW010000001">
    <property type="protein sequence ID" value="GAA4168606.1"/>
    <property type="molecule type" value="Genomic_DNA"/>
</dbReference>
<evidence type="ECO:0000256" key="2">
    <source>
        <dbReference type="ARBA" id="ARBA00022475"/>
    </source>
</evidence>
<name>A0ABP7ZRE2_9MICO</name>
<dbReference type="PANTHER" id="PTHR30485">
    <property type="entry name" value="NI/FE-HYDROGENASE 1 B-TYPE CYTOCHROME SUBUNIT"/>
    <property type="match status" value="1"/>
</dbReference>
<dbReference type="SUPFAM" id="SSF81342">
    <property type="entry name" value="Transmembrane di-heme cytochromes"/>
    <property type="match status" value="1"/>
</dbReference>
<accession>A0ABP7ZRE2</accession>
<evidence type="ECO:0000313" key="9">
    <source>
        <dbReference type="EMBL" id="GAA4168606.1"/>
    </source>
</evidence>
<feature type="transmembrane region" description="Helical" evidence="7">
    <location>
        <begin position="558"/>
        <end position="581"/>
    </location>
</feature>
<evidence type="ECO:0000256" key="4">
    <source>
        <dbReference type="ARBA" id="ARBA00022989"/>
    </source>
</evidence>
<dbReference type="Gene3D" id="1.20.950.20">
    <property type="entry name" value="Transmembrane di-heme cytochromes, Chain C"/>
    <property type="match status" value="1"/>
</dbReference>
<gene>
    <name evidence="9" type="ORF">GCM10022287_03860</name>
</gene>
<dbReference type="InterPro" id="IPR016174">
    <property type="entry name" value="Di-haem_cyt_TM"/>
</dbReference>
<feature type="transmembrane region" description="Helical" evidence="7">
    <location>
        <begin position="478"/>
        <end position="502"/>
    </location>
</feature>
<feature type="domain" description="Cytochrome b561 bacterial/Ni-hydrogenase" evidence="8">
    <location>
        <begin position="361"/>
        <end position="552"/>
    </location>
</feature>
<proteinExistence type="predicted"/>
<dbReference type="RefSeq" id="WP_344751581.1">
    <property type="nucleotide sequence ID" value="NZ_BAABBW010000001.1"/>
</dbReference>
<evidence type="ECO:0000259" key="8">
    <source>
        <dbReference type="Pfam" id="PF01292"/>
    </source>
</evidence>
<feature type="compositionally biased region" description="Low complexity" evidence="6">
    <location>
        <begin position="150"/>
        <end position="166"/>
    </location>
</feature>
<feature type="transmembrane region" description="Helical" evidence="7">
    <location>
        <begin position="523"/>
        <end position="546"/>
    </location>
</feature>
<evidence type="ECO:0000313" key="10">
    <source>
        <dbReference type="Proteomes" id="UP001501079"/>
    </source>
</evidence>
<evidence type="ECO:0000256" key="6">
    <source>
        <dbReference type="SAM" id="MobiDB-lite"/>
    </source>
</evidence>
<feature type="region of interest" description="Disordered" evidence="6">
    <location>
        <begin position="229"/>
        <end position="255"/>
    </location>
</feature>
<evidence type="ECO:0000256" key="3">
    <source>
        <dbReference type="ARBA" id="ARBA00022692"/>
    </source>
</evidence>
<keyword evidence="4 7" id="KW-1133">Transmembrane helix</keyword>
<feature type="transmembrane region" description="Helical" evidence="7">
    <location>
        <begin position="359"/>
        <end position="380"/>
    </location>
</feature>
<comment type="caution">
    <text evidence="9">The sequence shown here is derived from an EMBL/GenBank/DDBJ whole genome shotgun (WGS) entry which is preliminary data.</text>
</comment>
<evidence type="ECO:0000256" key="7">
    <source>
        <dbReference type="SAM" id="Phobius"/>
    </source>
</evidence>
<keyword evidence="3 7" id="KW-0812">Transmembrane</keyword>
<keyword evidence="2" id="KW-1003">Cell membrane</keyword>